<evidence type="ECO:0000313" key="1">
    <source>
        <dbReference type="EMBL" id="QQK88517.1"/>
    </source>
</evidence>
<proteinExistence type="predicted"/>
<accession>A0A7U3WDY9</accession>
<reference evidence="1" key="1">
    <citation type="submission" date="2020-12" db="EMBL/GenBank/DDBJ databases">
        <authorList>
            <person name="Hu Z."/>
        </authorList>
    </citation>
    <scope>NUCLEOTIDE SEQUENCE</scope>
</reference>
<organism evidence="1">
    <name type="scientific">Vibrio phage PH669</name>
    <dbReference type="NCBI Taxonomy" id="2800823"/>
    <lineage>
        <taxon>Viruses</taxon>
        <taxon>Duplodnaviria</taxon>
        <taxon>Heunggongvirae</taxon>
        <taxon>Uroviricota</taxon>
        <taxon>Caudoviricetes</taxon>
        <taxon>Queuovirinae</taxon>
    </lineage>
</organism>
<protein>
    <submittedName>
        <fullName evidence="1">Capsid protein</fullName>
    </submittedName>
</protein>
<sequence>MAKLNPILRSIGAGESGVVRLADVVVPQVFTPYVQQQTEEKSRLIQSGVLVRDAFLDNFLAGAGATINVPGWKDLDNDEENYSNDDPSANSTPKKIGTATEVATRMNRNQSWSSMDLTAQLIARDPMAAIGGRVANYWTRRMQAMFIATVRGVFADNAADPVSGEHVKNDLTHDISGTGAASATTRFNGSAFIDTLTTIGDSEDDLGIVFMHSIVYARAKKNNLIDFIPDATGKVNIPTYMGRTVIVDDGLTSTTAGVYETWVFGQGAFRLGVGTPEVPTEVDRKPSAGNGSGQTVLHNRVEWSIHPVGHAYTTTPGQSGPTNAQLASGDNWKRVYAERKMIKMARLITREA</sequence>
<name>A0A7U3WDY9_9CAUD</name>
<dbReference type="Pfam" id="PF20036">
    <property type="entry name" value="Gp13-like"/>
    <property type="match status" value="1"/>
</dbReference>
<dbReference type="InterPro" id="IPR045404">
    <property type="entry name" value="Gp13-like"/>
</dbReference>
<dbReference type="EMBL" id="MW423737">
    <property type="protein sequence ID" value="QQK88517.1"/>
    <property type="molecule type" value="Genomic_DNA"/>
</dbReference>